<dbReference type="Gene3D" id="3.30.300.210">
    <property type="entry name" value="Nutrient germinant receptor protein C, domain 3"/>
    <property type="match status" value="1"/>
</dbReference>
<dbReference type="Gene3D" id="6.20.190.10">
    <property type="entry name" value="Nutrient germinant receptor protein C, domain 1"/>
    <property type="match status" value="1"/>
</dbReference>
<evidence type="ECO:0000259" key="9">
    <source>
        <dbReference type="Pfam" id="PF25198"/>
    </source>
</evidence>
<dbReference type="PANTHER" id="PTHR35789">
    <property type="entry name" value="SPORE GERMINATION PROTEIN B3"/>
    <property type="match status" value="1"/>
</dbReference>
<protein>
    <submittedName>
        <fullName evidence="10">Ger(X)C family spore germination protein</fullName>
    </submittedName>
</protein>
<evidence type="ECO:0000256" key="3">
    <source>
        <dbReference type="ARBA" id="ARBA00022544"/>
    </source>
</evidence>
<evidence type="ECO:0000256" key="5">
    <source>
        <dbReference type="ARBA" id="ARBA00023136"/>
    </source>
</evidence>
<feature type="domain" description="Spore germination protein N-terminal" evidence="9">
    <location>
        <begin position="23"/>
        <end position="199"/>
    </location>
</feature>
<dbReference type="InterPro" id="IPR046953">
    <property type="entry name" value="Spore_GerAC-like_C"/>
</dbReference>
<dbReference type="InterPro" id="IPR038501">
    <property type="entry name" value="Spore_GerAC_C_sf"/>
</dbReference>
<dbReference type="EMBL" id="JALAOH010000007">
    <property type="protein sequence ID" value="MCY8315822.1"/>
    <property type="molecule type" value="Genomic_DNA"/>
</dbReference>
<dbReference type="AlphaFoldDB" id="A0AAP3CFV3"/>
<evidence type="ECO:0000256" key="2">
    <source>
        <dbReference type="ARBA" id="ARBA00007886"/>
    </source>
</evidence>
<reference evidence="10" key="1">
    <citation type="submission" date="2022-02" db="EMBL/GenBank/DDBJ databases">
        <title>Crop Bioprotection Bacillus Genome Sequencing.</title>
        <authorList>
            <person name="Dunlap C."/>
        </authorList>
    </citation>
    <scope>NUCLEOTIDE SEQUENCE</scope>
    <source>
        <strain evidence="10">98-1</strain>
    </source>
</reference>
<dbReference type="Pfam" id="PF05504">
    <property type="entry name" value="Spore_GerAC"/>
    <property type="match status" value="1"/>
</dbReference>
<dbReference type="RefSeq" id="WP_268526670.1">
    <property type="nucleotide sequence ID" value="NZ_JALAKO010000001.1"/>
</dbReference>
<accession>A0AAP3CFV3</accession>
<evidence type="ECO:0000259" key="8">
    <source>
        <dbReference type="Pfam" id="PF05504"/>
    </source>
</evidence>
<evidence type="ECO:0000313" key="10">
    <source>
        <dbReference type="EMBL" id="MCY8315822.1"/>
    </source>
</evidence>
<dbReference type="Pfam" id="PF25198">
    <property type="entry name" value="Spore_GerAC_N"/>
    <property type="match status" value="1"/>
</dbReference>
<dbReference type="GO" id="GO:0009847">
    <property type="term" value="P:spore germination"/>
    <property type="evidence" value="ECO:0007669"/>
    <property type="project" value="InterPro"/>
</dbReference>
<keyword evidence="4" id="KW-0732">Signal</keyword>
<dbReference type="InterPro" id="IPR008844">
    <property type="entry name" value="Spore_GerAC-like"/>
</dbReference>
<dbReference type="NCBIfam" id="TIGR02887">
    <property type="entry name" value="spore_ger_x_C"/>
    <property type="match status" value="1"/>
</dbReference>
<gene>
    <name evidence="10" type="ORF">MOC71_03460</name>
</gene>
<evidence type="ECO:0000256" key="1">
    <source>
        <dbReference type="ARBA" id="ARBA00004635"/>
    </source>
</evidence>
<keyword evidence="5" id="KW-0472">Membrane</keyword>
<comment type="subcellular location">
    <subcellularLocation>
        <location evidence="1">Membrane</location>
        <topology evidence="1">Lipid-anchor</topology>
    </subcellularLocation>
</comment>
<keyword evidence="7" id="KW-0449">Lipoprotein</keyword>
<dbReference type="Proteomes" id="UP001067121">
    <property type="component" value="Unassembled WGS sequence"/>
</dbReference>
<keyword evidence="3" id="KW-0309">Germination</keyword>
<organism evidence="10 11">
    <name type="scientific">Bacillus vallismortis</name>
    <dbReference type="NCBI Taxonomy" id="72361"/>
    <lineage>
        <taxon>Bacteria</taxon>
        <taxon>Bacillati</taxon>
        <taxon>Bacillota</taxon>
        <taxon>Bacilli</taxon>
        <taxon>Bacillales</taxon>
        <taxon>Bacillaceae</taxon>
        <taxon>Bacillus</taxon>
    </lineage>
</organism>
<dbReference type="GO" id="GO:0016020">
    <property type="term" value="C:membrane"/>
    <property type="evidence" value="ECO:0007669"/>
    <property type="project" value="UniProtKB-SubCell"/>
</dbReference>
<dbReference type="InterPro" id="IPR057336">
    <property type="entry name" value="GerAC_N"/>
</dbReference>
<proteinExistence type="inferred from homology"/>
<evidence type="ECO:0000313" key="11">
    <source>
        <dbReference type="Proteomes" id="UP001067121"/>
    </source>
</evidence>
<evidence type="ECO:0000256" key="4">
    <source>
        <dbReference type="ARBA" id="ARBA00022729"/>
    </source>
</evidence>
<feature type="domain" description="Spore germination GerAC-like C-terminal" evidence="8">
    <location>
        <begin position="228"/>
        <end position="395"/>
    </location>
</feature>
<evidence type="ECO:0000256" key="6">
    <source>
        <dbReference type="ARBA" id="ARBA00023139"/>
    </source>
</evidence>
<comment type="similarity">
    <text evidence="2">Belongs to the GerABKC lipoprotein family.</text>
</comment>
<keyword evidence="6" id="KW-0564">Palmitate</keyword>
<dbReference type="PANTHER" id="PTHR35789:SF1">
    <property type="entry name" value="SPORE GERMINATION PROTEIN B3"/>
    <property type="match status" value="1"/>
</dbReference>
<name>A0AAP3CFV3_BACVA</name>
<comment type="caution">
    <text evidence="10">The sequence shown here is derived from an EMBL/GenBank/DDBJ whole genome shotgun (WGS) entry which is preliminary data.</text>
</comment>
<evidence type="ECO:0000256" key="7">
    <source>
        <dbReference type="ARBA" id="ARBA00023288"/>
    </source>
</evidence>
<sequence>MIRNRVLAIIMLLSIIVLPGCWDKRELTDLAIISAIGIDRTNEGNYVLHFQIINPGNVAGGLQGGGAGDRPPVSVYSIEGDNMTEALRKASMKVSRRLYFAHTNLIVISEKLAKEEGLDFVLDNLDRDTEFRTTATVVIAHKTKAENIVKTLTPIDKIPSNKVNKTLDFTQAQYGRVIKTNIQDVIKTLAASTQAPVIPGYLMIGDSKKGISLENTQATDPKAILQANGLAVFDKKGHLKYWIEDDTVSSGVVWLLNEIEHTFINADWGKTKDAVSLQITHQDTKLSPEMRNGRPRIHVHVTVEGIIDAVKYPFQLSDPKVLAGIEKALNKELEDEISRTVKTIKKNKIDFIGFGETIFRKYPKQWEKMKDTWDKEYLPELPVDVKAETYIRRTGLRNNPLRHQLGHE</sequence>